<comment type="caution">
    <text evidence="2">The sequence shown here is derived from an EMBL/GenBank/DDBJ whole genome shotgun (WGS) entry which is preliminary data.</text>
</comment>
<keyword evidence="3" id="KW-1185">Reference proteome</keyword>
<reference evidence="2 3" key="1">
    <citation type="submission" date="2019-05" db="EMBL/GenBank/DDBJ databases">
        <title>Another draft genome of Portunus trituberculatus and its Hox gene families provides insights of decapod evolution.</title>
        <authorList>
            <person name="Jeong J.-H."/>
            <person name="Song I."/>
            <person name="Kim S."/>
            <person name="Choi T."/>
            <person name="Kim D."/>
            <person name="Ryu S."/>
            <person name="Kim W."/>
        </authorList>
    </citation>
    <scope>NUCLEOTIDE SEQUENCE [LARGE SCALE GENOMIC DNA]</scope>
    <source>
        <tissue evidence="2">Muscle</tissue>
    </source>
</reference>
<accession>A0A5B7H7H9</accession>
<dbReference type="EMBL" id="VSRR010022505">
    <property type="protein sequence ID" value="MPC64734.1"/>
    <property type="molecule type" value="Genomic_DNA"/>
</dbReference>
<gene>
    <name evidence="2" type="ORF">E2C01_058855</name>
</gene>
<sequence>MDRSSSRVRGAGVSRGGAAGYPPVRQPQCARRMIRVIDDAVIDSPYTEAVPKSYPSFLKTWGFLFHSSPTQPFSAILFFAGTSFFIPRVPIPFEIPFISSPRTS</sequence>
<dbReference type="AlphaFoldDB" id="A0A5B7H7H9"/>
<protein>
    <submittedName>
        <fullName evidence="2">Uncharacterized protein</fullName>
    </submittedName>
</protein>
<evidence type="ECO:0000256" key="1">
    <source>
        <dbReference type="SAM" id="MobiDB-lite"/>
    </source>
</evidence>
<organism evidence="2 3">
    <name type="scientific">Portunus trituberculatus</name>
    <name type="common">Swimming crab</name>
    <name type="synonym">Neptunus trituberculatus</name>
    <dbReference type="NCBI Taxonomy" id="210409"/>
    <lineage>
        <taxon>Eukaryota</taxon>
        <taxon>Metazoa</taxon>
        <taxon>Ecdysozoa</taxon>
        <taxon>Arthropoda</taxon>
        <taxon>Crustacea</taxon>
        <taxon>Multicrustacea</taxon>
        <taxon>Malacostraca</taxon>
        <taxon>Eumalacostraca</taxon>
        <taxon>Eucarida</taxon>
        <taxon>Decapoda</taxon>
        <taxon>Pleocyemata</taxon>
        <taxon>Brachyura</taxon>
        <taxon>Eubrachyura</taxon>
        <taxon>Portunoidea</taxon>
        <taxon>Portunidae</taxon>
        <taxon>Portuninae</taxon>
        <taxon>Portunus</taxon>
    </lineage>
</organism>
<evidence type="ECO:0000313" key="2">
    <source>
        <dbReference type="EMBL" id="MPC64734.1"/>
    </source>
</evidence>
<evidence type="ECO:0000313" key="3">
    <source>
        <dbReference type="Proteomes" id="UP000324222"/>
    </source>
</evidence>
<proteinExistence type="predicted"/>
<dbReference type="Proteomes" id="UP000324222">
    <property type="component" value="Unassembled WGS sequence"/>
</dbReference>
<name>A0A5B7H7H9_PORTR</name>
<feature type="region of interest" description="Disordered" evidence="1">
    <location>
        <begin position="1"/>
        <end position="24"/>
    </location>
</feature>